<comment type="caution">
    <text evidence="10">The sequence shown here is derived from an EMBL/GenBank/DDBJ whole genome shotgun (WGS) entry which is preliminary data.</text>
</comment>
<evidence type="ECO:0000256" key="7">
    <source>
        <dbReference type="ARBA" id="ARBA00049663"/>
    </source>
</evidence>
<keyword evidence="2" id="KW-0813">Transport</keyword>
<dbReference type="PANTHER" id="PTHR30354">
    <property type="entry name" value="GNT FAMILY GLUCONATE TRANSPORTER"/>
    <property type="match status" value="1"/>
</dbReference>
<dbReference type="EMBL" id="PDJK01000002">
    <property type="protein sequence ID" value="PFG47252.1"/>
    <property type="molecule type" value="Genomic_DNA"/>
</dbReference>
<dbReference type="GO" id="GO:0005886">
    <property type="term" value="C:plasma membrane"/>
    <property type="evidence" value="ECO:0007669"/>
    <property type="project" value="UniProtKB-SubCell"/>
</dbReference>
<keyword evidence="3" id="KW-1003">Cell membrane</keyword>
<dbReference type="Proteomes" id="UP000243542">
    <property type="component" value="Unassembled WGS sequence"/>
</dbReference>
<reference evidence="10 11" key="1">
    <citation type="submission" date="2017-10" db="EMBL/GenBank/DDBJ databases">
        <title>Sequencing the genomes of 1000 actinobacteria strains.</title>
        <authorList>
            <person name="Klenk H.-P."/>
        </authorList>
    </citation>
    <scope>NUCLEOTIDE SEQUENCE [LARGE SCALE GENOMIC DNA]</scope>
    <source>
        <strain evidence="10 11">DSM 46092</strain>
    </source>
</reference>
<keyword evidence="5 9" id="KW-1133">Transmembrane helix</keyword>
<name>A0A2A9F9N4_9PSEU</name>
<dbReference type="InterPro" id="IPR003474">
    <property type="entry name" value="Glcn_transporter"/>
</dbReference>
<sequence length="77" mass="8056">MALVAALIGLPTFFEIGLVMLIPVVLLVAKRSGKPLLLLGIPVLAGLSMLHGLVPPHPGRRPAAGRPAVAGRRHVDR</sequence>
<keyword evidence="11" id="KW-1185">Reference proteome</keyword>
<evidence type="ECO:0000256" key="5">
    <source>
        <dbReference type="ARBA" id="ARBA00022989"/>
    </source>
</evidence>
<comment type="subcellular location">
    <subcellularLocation>
        <location evidence="1">Cell membrane</location>
        <topology evidence="1">Multi-pass membrane protein</topology>
    </subcellularLocation>
</comment>
<evidence type="ECO:0000256" key="1">
    <source>
        <dbReference type="ARBA" id="ARBA00004651"/>
    </source>
</evidence>
<protein>
    <submittedName>
        <fullName evidence="10">GntP family gluconate:H+ symporter</fullName>
    </submittedName>
</protein>
<gene>
    <name evidence="10" type="ORF">ATK36_2287</name>
</gene>
<feature type="transmembrane region" description="Helical" evidence="9">
    <location>
        <begin position="36"/>
        <end position="54"/>
    </location>
</feature>
<evidence type="ECO:0000256" key="3">
    <source>
        <dbReference type="ARBA" id="ARBA00022475"/>
    </source>
</evidence>
<dbReference type="GO" id="GO:0015128">
    <property type="term" value="F:gluconate transmembrane transporter activity"/>
    <property type="evidence" value="ECO:0007669"/>
    <property type="project" value="InterPro"/>
</dbReference>
<feature type="compositionally biased region" description="Low complexity" evidence="8">
    <location>
        <begin position="61"/>
        <end position="70"/>
    </location>
</feature>
<dbReference type="PANTHER" id="PTHR30354:SF22">
    <property type="entry name" value="HIGH-AFFINITY GLUCONATE TRANSPORTER"/>
    <property type="match status" value="1"/>
</dbReference>
<evidence type="ECO:0000256" key="6">
    <source>
        <dbReference type="ARBA" id="ARBA00023136"/>
    </source>
</evidence>
<dbReference type="AlphaFoldDB" id="A0A2A9F9N4"/>
<feature type="region of interest" description="Disordered" evidence="8">
    <location>
        <begin position="58"/>
        <end position="77"/>
    </location>
</feature>
<evidence type="ECO:0000313" key="11">
    <source>
        <dbReference type="Proteomes" id="UP000243542"/>
    </source>
</evidence>
<accession>A0A2A9F9N4</accession>
<evidence type="ECO:0000256" key="4">
    <source>
        <dbReference type="ARBA" id="ARBA00022692"/>
    </source>
</evidence>
<organism evidence="10 11">
    <name type="scientific">Amycolatopsis sulphurea</name>
    <dbReference type="NCBI Taxonomy" id="76022"/>
    <lineage>
        <taxon>Bacteria</taxon>
        <taxon>Bacillati</taxon>
        <taxon>Actinomycetota</taxon>
        <taxon>Actinomycetes</taxon>
        <taxon>Pseudonocardiales</taxon>
        <taxon>Pseudonocardiaceae</taxon>
        <taxon>Amycolatopsis</taxon>
    </lineage>
</organism>
<dbReference type="Pfam" id="PF02447">
    <property type="entry name" value="GntP_permease"/>
    <property type="match status" value="1"/>
</dbReference>
<evidence type="ECO:0000256" key="8">
    <source>
        <dbReference type="SAM" id="MobiDB-lite"/>
    </source>
</evidence>
<keyword evidence="4 9" id="KW-0812">Transmembrane</keyword>
<keyword evidence="6 9" id="KW-0472">Membrane</keyword>
<evidence type="ECO:0000256" key="2">
    <source>
        <dbReference type="ARBA" id="ARBA00022448"/>
    </source>
</evidence>
<evidence type="ECO:0000256" key="9">
    <source>
        <dbReference type="SAM" id="Phobius"/>
    </source>
</evidence>
<feature type="transmembrane region" description="Helical" evidence="9">
    <location>
        <begin position="6"/>
        <end position="29"/>
    </location>
</feature>
<comment type="similarity">
    <text evidence="7">Belongs to the GntP permease family.</text>
</comment>
<proteinExistence type="inferred from homology"/>
<evidence type="ECO:0000313" key="10">
    <source>
        <dbReference type="EMBL" id="PFG47252.1"/>
    </source>
</evidence>